<comment type="caution">
    <text evidence="1">The sequence shown here is derived from an EMBL/GenBank/DDBJ whole genome shotgun (WGS) entry which is preliminary data.</text>
</comment>
<dbReference type="Proteomes" id="UP000461730">
    <property type="component" value="Unassembled WGS sequence"/>
</dbReference>
<dbReference type="Pfam" id="PF20186">
    <property type="entry name" value="DUF6549"/>
    <property type="match status" value="1"/>
</dbReference>
<evidence type="ECO:0000313" key="1">
    <source>
        <dbReference type="EMBL" id="MVT11389.1"/>
    </source>
</evidence>
<dbReference type="InterPro" id="IPR046679">
    <property type="entry name" value="DUF6549"/>
</dbReference>
<sequence>MKINVWTTLFAVVAIFFVFLQVKSYRQETYYKGIIAAKDDTVRTWQDEAGRWRAEATSTQVANKDLQEFFHMEAEQIRKDFNLKLKNVTGYLRANLQTSGTVTIKPDSGTTVIVRNPSGSDTAHFRYRDHWSKFDATLLNNKLTLDYQTRDSVAFAMSRKRRSLFGPKRAVLEGISYNPNSTIAGITGIEIKAPNYRWSIGPCAAYGWMGNRWSLFTGVSVQYSLIKF</sequence>
<organism evidence="1 2">
    <name type="scientific">Chitinophaga tropicalis</name>
    <dbReference type="NCBI Taxonomy" id="2683588"/>
    <lineage>
        <taxon>Bacteria</taxon>
        <taxon>Pseudomonadati</taxon>
        <taxon>Bacteroidota</taxon>
        <taxon>Chitinophagia</taxon>
        <taxon>Chitinophagales</taxon>
        <taxon>Chitinophagaceae</taxon>
        <taxon>Chitinophaga</taxon>
    </lineage>
</organism>
<reference evidence="1 2" key="1">
    <citation type="submission" date="2019-12" db="EMBL/GenBank/DDBJ databases">
        <title>Chitinophaga sp. strain ysch24 (GDMCC 1.1355), whole genome shotgun sequence.</title>
        <authorList>
            <person name="Zhang X."/>
        </authorList>
    </citation>
    <scope>NUCLEOTIDE SEQUENCE [LARGE SCALE GENOMIC DNA]</scope>
    <source>
        <strain evidence="2">ysch24</strain>
    </source>
</reference>
<name>A0A7K1UAI9_9BACT</name>
<dbReference type="EMBL" id="WRXN01000013">
    <property type="protein sequence ID" value="MVT11389.1"/>
    <property type="molecule type" value="Genomic_DNA"/>
</dbReference>
<gene>
    <name evidence="1" type="ORF">GO493_24195</name>
</gene>
<evidence type="ECO:0000313" key="2">
    <source>
        <dbReference type="Proteomes" id="UP000461730"/>
    </source>
</evidence>
<dbReference type="AlphaFoldDB" id="A0A7K1UAI9"/>
<protein>
    <submittedName>
        <fullName evidence="1">Uncharacterized protein</fullName>
    </submittedName>
</protein>
<dbReference type="RefSeq" id="WP_157308816.1">
    <property type="nucleotide sequence ID" value="NZ_WRXN01000013.1"/>
</dbReference>
<keyword evidence="2" id="KW-1185">Reference proteome</keyword>
<accession>A0A7K1UAI9</accession>
<proteinExistence type="predicted"/>